<feature type="binding site" evidence="11">
    <location>
        <position position="92"/>
    </location>
    <ligand>
        <name>FAD</name>
        <dbReference type="ChEBI" id="CHEBI:57692"/>
    </ligand>
</feature>
<evidence type="ECO:0000256" key="12">
    <source>
        <dbReference type="PIRSR" id="PIRSR000362-2"/>
    </source>
</evidence>
<keyword evidence="6 10" id="KW-0521">NADP</keyword>
<evidence type="ECO:0000256" key="5">
    <source>
        <dbReference type="ARBA" id="ARBA00022827"/>
    </source>
</evidence>
<evidence type="ECO:0000256" key="3">
    <source>
        <dbReference type="ARBA" id="ARBA00022448"/>
    </source>
</evidence>
<feature type="domain" description="FAD/NAD(P)-binding" evidence="13">
    <location>
        <begin position="17"/>
        <end position="243"/>
    </location>
</feature>
<dbReference type="PANTHER" id="PTHR48467">
    <property type="entry name" value="GLUTAMATE SYNTHASE 1 [NADH], CHLOROPLASTIC-LIKE"/>
    <property type="match status" value="1"/>
</dbReference>
<evidence type="ECO:0000256" key="4">
    <source>
        <dbReference type="ARBA" id="ARBA00022630"/>
    </source>
</evidence>
<evidence type="ECO:0000256" key="10">
    <source>
        <dbReference type="PIRNR" id="PIRNR000362"/>
    </source>
</evidence>
<keyword evidence="7" id="KW-0249">Electron transport</keyword>
<dbReference type="Gene3D" id="3.50.50.60">
    <property type="entry name" value="FAD/NAD(P)-binding domain"/>
    <property type="match status" value="1"/>
</dbReference>
<evidence type="ECO:0000256" key="2">
    <source>
        <dbReference type="ARBA" id="ARBA00008312"/>
    </source>
</evidence>
<keyword evidence="10" id="KW-0496">Mitochondrion</keyword>
<name>A0A163KFY5_ABSGL</name>
<dbReference type="AlphaFoldDB" id="A0A163KFY5"/>
<feature type="binding site" evidence="11">
    <location>
        <begin position="392"/>
        <end position="394"/>
    </location>
    <ligand>
        <name>FAD</name>
        <dbReference type="ChEBI" id="CHEBI:57692"/>
    </ligand>
</feature>
<evidence type="ECO:0000259" key="13">
    <source>
        <dbReference type="Pfam" id="PF07992"/>
    </source>
</evidence>
<evidence type="ECO:0000256" key="8">
    <source>
        <dbReference type="ARBA" id="ARBA00023002"/>
    </source>
</evidence>
<feature type="binding site" evidence="11">
    <location>
        <position position="27"/>
    </location>
    <ligand>
        <name>FAD</name>
        <dbReference type="ChEBI" id="CHEBI:57692"/>
    </ligand>
</feature>
<dbReference type="InterPro" id="IPR055275">
    <property type="entry name" value="Ferredox_Rdtase"/>
</dbReference>
<reference evidence="14" key="1">
    <citation type="submission" date="2016-04" db="EMBL/GenBank/DDBJ databases">
        <authorList>
            <person name="Evans L.H."/>
            <person name="Alamgir A."/>
            <person name="Owens N."/>
            <person name="Weber N.D."/>
            <person name="Virtaneva K."/>
            <person name="Barbian K."/>
            <person name="Babar A."/>
            <person name="Rosenke K."/>
        </authorList>
    </citation>
    <scope>NUCLEOTIDE SEQUENCE [LARGE SCALE GENOMIC DNA]</scope>
    <source>
        <strain evidence="14">CBS 101.48</strain>
    </source>
</reference>
<keyword evidence="4 10" id="KW-0285">Flavoprotein</keyword>
<gene>
    <name evidence="14" type="primary">ABSGL_13673.1 scaffold 14267</name>
</gene>
<dbReference type="InterPro" id="IPR023753">
    <property type="entry name" value="FAD/NAD-binding_dom"/>
</dbReference>
<dbReference type="InParanoid" id="A0A163KFY5"/>
<dbReference type="PIRSF" id="PIRSF000362">
    <property type="entry name" value="FNR"/>
    <property type="match status" value="1"/>
</dbReference>
<feature type="binding site" evidence="12">
    <location>
        <begin position="215"/>
        <end position="216"/>
    </location>
    <ligand>
        <name>NADP(+)</name>
        <dbReference type="ChEBI" id="CHEBI:58349"/>
    </ligand>
</feature>
<keyword evidence="5 10" id="KW-0274">FAD</keyword>
<dbReference type="Pfam" id="PF07992">
    <property type="entry name" value="Pyr_redox_2"/>
    <property type="match status" value="1"/>
</dbReference>
<dbReference type="EC" id="1.18.1.6" evidence="10"/>
<dbReference type="Gene3D" id="3.40.50.720">
    <property type="entry name" value="NAD(P)-binding Rossmann-like Domain"/>
    <property type="match status" value="1"/>
</dbReference>
<dbReference type="GO" id="GO:0016491">
    <property type="term" value="F:oxidoreductase activity"/>
    <property type="evidence" value="ECO:0007669"/>
    <property type="project" value="UniProtKB-KW"/>
</dbReference>
<keyword evidence="8 10" id="KW-0560">Oxidoreductase</keyword>
<dbReference type="OMA" id="RFNFIGN"/>
<evidence type="ECO:0000313" key="14">
    <source>
        <dbReference type="EMBL" id="SAM08015.1"/>
    </source>
</evidence>
<evidence type="ECO:0000313" key="15">
    <source>
        <dbReference type="Proteomes" id="UP000078561"/>
    </source>
</evidence>
<accession>A0A163KFY5</accession>
<feature type="binding site" evidence="11">
    <location>
        <position position="56"/>
    </location>
    <ligand>
        <name>FAD</name>
        <dbReference type="ChEBI" id="CHEBI:57692"/>
    </ligand>
</feature>
<dbReference type="EMBL" id="LT554871">
    <property type="protein sequence ID" value="SAM08015.1"/>
    <property type="molecule type" value="Genomic_DNA"/>
</dbReference>
<dbReference type="PANTHER" id="PTHR48467:SF1">
    <property type="entry name" value="GLUTAMATE SYNTHASE 1 [NADH], CHLOROPLASTIC-LIKE"/>
    <property type="match status" value="1"/>
</dbReference>
<organism evidence="14">
    <name type="scientific">Absidia glauca</name>
    <name type="common">Pin mould</name>
    <dbReference type="NCBI Taxonomy" id="4829"/>
    <lineage>
        <taxon>Eukaryota</taxon>
        <taxon>Fungi</taxon>
        <taxon>Fungi incertae sedis</taxon>
        <taxon>Mucoromycota</taxon>
        <taxon>Mucoromycotina</taxon>
        <taxon>Mucoromycetes</taxon>
        <taxon>Mucorales</taxon>
        <taxon>Cunninghamellaceae</taxon>
        <taxon>Absidia</taxon>
    </lineage>
</organism>
<feature type="binding site" evidence="12">
    <location>
        <position position="392"/>
    </location>
    <ligand>
        <name>NADP(+)</name>
        <dbReference type="ChEBI" id="CHEBI:58349"/>
    </ligand>
</feature>
<keyword evidence="3" id="KW-0813">Transport</keyword>
<comment type="subcellular location">
    <subcellularLocation>
        <location evidence="10">Mitochondrion</location>
    </subcellularLocation>
</comment>
<dbReference type="FunFam" id="3.50.50.60:FF:000229">
    <property type="entry name" value="NADPH:adrenodoxin oxidoreductase, mitochondrial"/>
    <property type="match status" value="1"/>
</dbReference>
<feature type="binding site" evidence="11">
    <location>
        <position position="385"/>
    </location>
    <ligand>
        <name>FAD</name>
        <dbReference type="ChEBI" id="CHEBI:57692"/>
    </ligand>
</feature>
<sequence>MLRRTFTNTAATATRPFKLAVVGSGPAGFYTAHRLFREYDNTQVDMFDSLPIPHGLVRYGVAPDHPEVKNVMTTFDKVAEDKRFRFFGNVTIGSNTDPSTATVTVPELQNHYDAILFSYGASEDRHLGIPNEDVYGSTSARTFVGWYNGLPRDRDLQLPLQDTDTAVVIGQGNVALDVARILLSPIDDLRKTDITEYALEALSKSRIKHVHVVGRRGPLQAAFTAKELREQLKLPGVQFHADHTWIHDQIEANRSFLAKQRPLKRLMGLLDQTPPHQDDITSTKSWHLKFLRSPVEILANNDKSAVTGIRYEINQLEGPVEKQRAVGTGRYETQECGLVLRSIGYKSLAMDGLPFDGKQGLVPNTFGKIIDEQQNTLPGMYTAGWLKRGPTGVIVSTMSDAYETADTILNDLQQGVPMLSDITPRPSRNTDDDLLQLMHQRQIRPVSYSDWKKIEAAEFEAGAKLGKPREKFVCISDMLAVLGK</sequence>
<keyword evidence="15" id="KW-1185">Reference proteome</keyword>
<dbReference type="STRING" id="4829.A0A163KFY5"/>
<dbReference type="SUPFAM" id="SSF51971">
    <property type="entry name" value="Nucleotide-binding domain"/>
    <property type="match status" value="2"/>
</dbReference>
<comment type="cofactor">
    <cofactor evidence="1 10 11">
        <name>FAD</name>
        <dbReference type="ChEBI" id="CHEBI:57692"/>
    </cofactor>
</comment>
<feature type="binding site" evidence="12">
    <location>
        <position position="227"/>
    </location>
    <ligand>
        <name>NADP(+)</name>
        <dbReference type="ChEBI" id="CHEBI:58349"/>
    </ligand>
</feature>
<evidence type="ECO:0000256" key="11">
    <source>
        <dbReference type="PIRSR" id="PIRSR000362-1"/>
    </source>
</evidence>
<evidence type="ECO:0000256" key="6">
    <source>
        <dbReference type="ARBA" id="ARBA00022857"/>
    </source>
</evidence>
<dbReference type="Proteomes" id="UP000078561">
    <property type="component" value="Unassembled WGS sequence"/>
</dbReference>
<dbReference type="OrthoDB" id="333024at2759"/>
<protein>
    <recommendedName>
        <fullName evidence="10">NADPH:adrenodoxin oxidoreductase, mitochondrial</fullName>
        <ecNumber evidence="10">1.18.1.6</ecNumber>
    </recommendedName>
</protein>
<comment type="catalytic activity">
    <reaction evidence="9 10">
        <text>2 reduced [adrenodoxin] + NADP(+) + H(+) = 2 oxidized [adrenodoxin] + NADPH</text>
        <dbReference type="Rhea" id="RHEA:42312"/>
        <dbReference type="Rhea" id="RHEA-COMP:9998"/>
        <dbReference type="Rhea" id="RHEA-COMP:9999"/>
        <dbReference type="ChEBI" id="CHEBI:15378"/>
        <dbReference type="ChEBI" id="CHEBI:33737"/>
        <dbReference type="ChEBI" id="CHEBI:33738"/>
        <dbReference type="ChEBI" id="CHEBI:57783"/>
        <dbReference type="ChEBI" id="CHEBI:58349"/>
        <dbReference type="EC" id="1.18.1.6"/>
    </reaction>
</comment>
<feature type="binding site" evidence="12">
    <location>
        <begin position="171"/>
        <end position="174"/>
    </location>
    <ligand>
        <name>NADP(+)</name>
        <dbReference type="ChEBI" id="CHEBI:58349"/>
    </ligand>
</feature>
<dbReference type="InterPro" id="IPR036188">
    <property type="entry name" value="FAD/NAD-bd_sf"/>
</dbReference>
<proteinExistence type="inferred from homology"/>
<dbReference type="InterPro" id="IPR021163">
    <property type="entry name" value="Ferredox_Rdtase_adrenod"/>
</dbReference>
<evidence type="ECO:0000256" key="9">
    <source>
        <dbReference type="ARBA" id="ARBA00048933"/>
    </source>
</evidence>
<dbReference type="GO" id="GO:0005739">
    <property type="term" value="C:mitochondrion"/>
    <property type="evidence" value="ECO:0007669"/>
    <property type="project" value="UniProtKB-SubCell"/>
</dbReference>
<evidence type="ECO:0000256" key="1">
    <source>
        <dbReference type="ARBA" id="ARBA00001974"/>
    </source>
</evidence>
<dbReference type="PRINTS" id="PR00419">
    <property type="entry name" value="ADXRDTASE"/>
</dbReference>
<evidence type="ECO:0000256" key="7">
    <source>
        <dbReference type="ARBA" id="ARBA00022982"/>
    </source>
</evidence>
<comment type="similarity">
    <text evidence="2 10">Belongs to the ferredoxin--NADP reductase type 1 family.</text>
</comment>
<dbReference type="FunCoup" id="A0A163KFY5">
    <property type="interactions" value="581"/>
</dbReference>